<feature type="coiled-coil region" evidence="1">
    <location>
        <begin position="177"/>
        <end position="204"/>
    </location>
</feature>
<organism evidence="4 5">
    <name type="scientific">Cyclotella atomus</name>
    <dbReference type="NCBI Taxonomy" id="382360"/>
    <lineage>
        <taxon>Eukaryota</taxon>
        <taxon>Sar</taxon>
        <taxon>Stramenopiles</taxon>
        <taxon>Ochrophyta</taxon>
        <taxon>Bacillariophyta</taxon>
        <taxon>Coscinodiscophyceae</taxon>
        <taxon>Thalassiosirophycidae</taxon>
        <taxon>Stephanodiscales</taxon>
        <taxon>Stephanodiscaceae</taxon>
        <taxon>Cyclotella</taxon>
    </lineage>
</organism>
<comment type="caution">
    <text evidence="4">The sequence shown here is derived from an EMBL/GenBank/DDBJ whole genome shotgun (WGS) entry which is preliminary data.</text>
</comment>
<evidence type="ECO:0000313" key="5">
    <source>
        <dbReference type="Proteomes" id="UP001530400"/>
    </source>
</evidence>
<dbReference type="EMBL" id="JALLPJ020000829">
    <property type="protein sequence ID" value="KAL3781843.1"/>
    <property type="molecule type" value="Genomic_DNA"/>
</dbReference>
<feature type="signal peptide" evidence="3">
    <location>
        <begin position="1"/>
        <end position="16"/>
    </location>
</feature>
<feature type="compositionally biased region" description="Low complexity" evidence="2">
    <location>
        <begin position="133"/>
        <end position="152"/>
    </location>
</feature>
<evidence type="ECO:0000256" key="3">
    <source>
        <dbReference type="SAM" id="SignalP"/>
    </source>
</evidence>
<feature type="chain" id="PRO_5044780637" evidence="3">
    <location>
        <begin position="17"/>
        <end position="208"/>
    </location>
</feature>
<name>A0ABD3P1S3_9STRA</name>
<gene>
    <name evidence="4" type="ORF">ACHAWO_009209</name>
</gene>
<reference evidence="4 5" key="1">
    <citation type="submission" date="2024-10" db="EMBL/GenBank/DDBJ databases">
        <title>Updated reference genomes for cyclostephanoid diatoms.</title>
        <authorList>
            <person name="Roberts W.R."/>
            <person name="Alverson A.J."/>
        </authorList>
    </citation>
    <scope>NUCLEOTIDE SEQUENCE [LARGE SCALE GENOMIC DNA]</scope>
    <source>
        <strain evidence="4 5">AJA010-31</strain>
    </source>
</reference>
<accession>A0ABD3P1S3</accession>
<evidence type="ECO:0000256" key="2">
    <source>
        <dbReference type="SAM" id="MobiDB-lite"/>
    </source>
</evidence>
<evidence type="ECO:0000313" key="4">
    <source>
        <dbReference type="EMBL" id="KAL3781843.1"/>
    </source>
</evidence>
<keyword evidence="1" id="KW-0175">Coiled coil</keyword>
<feature type="region of interest" description="Disordered" evidence="2">
    <location>
        <begin position="120"/>
        <end position="159"/>
    </location>
</feature>
<dbReference type="AlphaFoldDB" id="A0ABD3P1S3"/>
<protein>
    <submittedName>
        <fullName evidence="4">Uncharacterized protein</fullName>
    </submittedName>
</protein>
<sequence length="208" mass="22589">MMLFFLLTIQLQATIAFLCDPGVIGVSLRSNIPQLHTSPSNHAISSFHRRTTCTSLVPDINIEHLSAVSSNNLPAASSILLASEGESWRQYVPLVVSVGVIIDILLGSPVANLALGPMKRASQKGSGKNSDVDNGGNSLFSGFGNSNDGGASKSKERVDSEAIAQAAIDKARNTLELKRFLEENKTNEQRYEDMRRKIDKQLDEFDES</sequence>
<dbReference type="Proteomes" id="UP001530400">
    <property type="component" value="Unassembled WGS sequence"/>
</dbReference>
<keyword evidence="5" id="KW-1185">Reference proteome</keyword>
<evidence type="ECO:0000256" key="1">
    <source>
        <dbReference type="SAM" id="Coils"/>
    </source>
</evidence>
<proteinExistence type="predicted"/>
<keyword evidence="3" id="KW-0732">Signal</keyword>